<name>A0ACC3S5I4_9PEZI</name>
<comment type="caution">
    <text evidence="1">The sequence shown here is derived from an EMBL/GenBank/DDBJ whole genome shotgun (WGS) entry which is preliminary data.</text>
</comment>
<dbReference type="EMBL" id="JAMKPW020000041">
    <property type="protein sequence ID" value="KAK8196671.1"/>
    <property type="molecule type" value="Genomic_DNA"/>
</dbReference>
<reference evidence="1" key="1">
    <citation type="submission" date="2024-02" db="EMBL/GenBank/DDBJ databases">
        <title>Metagenome Assembled Genome of Zalaria obscura JY119.</title>
        <authorList>
            <person name="Vighnesh L."/>
            <person name="Jagadeeshwari U."/>
            <person name="Venkata Ramana C."/>
            <person name="Sasikala C."/>
        </authorList>
    </citation>
    <scope>NUCLEOTIDE SEQUENCE</scope>
    <source>
        <strain evidence="1">JY119</strain>
    </source>
</reference>
<evidence type="ECO:0000313" key="1">
    <source>
        <dbReference type="EMBL" id="KAK8196671.1"/>
    </source>
</evidence>
<sequence>MATKHFFSDTSGVVVQGLQSLVSRNNHLALDAPNKVVYSRTHTPSKVSVISGGGSGHEPAWSGYVGDGMLAAAVNGEVFASPSAKQIMAAIEHVPSDAGIILCITNYTGDNLHFGLAREKTVGLGYKIGMLRMTDDVGLGRKQTQNLGRRGLAGNMFVLKLCGSAAHEGYSFEQCMEIGTSVNAHCITIGSSLDYCHIPGRAHHEQLPPDTLSVAQGIHNEAGLLEVSPIPSAEDLVSDLLRYLLDPSDEDRAFVPFSPEDDVALLINNFGGVSNFELEALTHVTLTLLERDWKIMPARTFAQPFETSLNAPGWSISLLNISGISKEVNIPTSTLFELLDAETVAPAWPRNGYKPAKEASQAGAQKSKTATAAAGGEGPQVDPTHLTNALRTACNAAITAEPEITKWDIQMGDGDCGEAVVGICTSILRKLDAGLCEQNQGHLFPILDAVEDCVEDIGGTLGAIISIVLASFTSSLRTMAAKAGEEGLELDMDTIGKAAGEALKNLMTYTGARVGGRTVMDTLIPFCETLEKEKVLSAAVGAAEQGARKTEGMQAKFGRATYVGDKGNEAKTPMDPGAWAAAVWLKGLREGLQG</sequence>
<dbReference type="Proteomes" id="UP001320706">
    <property type="component" value="Unassembled WGS sequence"/>
</dbReference>
<organism evidence="1 2">
    <name type="scientific">Zalaria obscura</name>
    <dbReference type="NCBI Taxonomy" id="2024903"/>
    <lineage>
        <taxon>Eukaryota</taxon>
        <taxon>Fungi</taxon>
        <taxon>Dikarya</taxon>
        <taxon>Ascomycota</taxon>
        <taxon>Pezizomycotina</taxon>
        <taxon>Dothideomycetes</taxon>
        <taxon>Dothideomycetidae</taxon>
        <taxon>Dothideales</taxon>
        <taxon>Zalariaceae</taxon>
        <taxon>Zalaria</taxon>
    </lineage>
</organism>
<keyword evidence="2" id="KW-1185">Reference proteome</keyword>
<protein>
    <submittedName>
        <fullName evidence="1">Uncharacterized protein</fullName>
    </submittedName>
</protein>
<accession>A0ACC3S5I4</accession>
<proteinExistence type="predicted"/>
<evidence type="ECO:0000313" key="2">
    <source>
        <dbReference type="Proteomes" id="UP001320706"/>
    </source>
</evidence>
<gene>
    <name evidence="1" type="ORF">M8818_006838</name>
</gene>